<proteinExistence type="predicted"/>
<reference evidence="2" key="1">
    <citation type="submission" date="2015-07" db="EMBL/GenBank/DDBJ databases">
        <title>MeaNS - Measles Nucleotide Surveillance Program.</title>
        <authorList>
            <person name="Tran T."/>
            <person name="Druce J."/>
        </authorList>
    </citation>
    <scope>NUCLEOTIDE SEQUENCE</scope>
    <source>
        <strain evidence="2">UCB-OBI-ISO-001</strain>
        <tissue evidence="2">Gonad</tissue>
    </source>
</reference>
<keyword evidence="1" id="KW-0732">Signal</keyword>
<name>A0A0L8HZD0_OCTBM</name>
<sequence>MRWRLSWMVLPGTAHVCALSTSLSMTSANLSAITLAKIFKSALSRLIGLKLSIEFPLFGSFFSNVTAPRLTKPGILQFCCQLQ</sequence>
<accession>A0A0L8HZD0</accession>
<dbReference type="EMBL" id="KQ416935">
    <property type="protein sequence ID" value="KOF94536.1"/>
    <property type="molecule type" value="Genomic_DNA"/>
</dbReference>
<gene>
    <name evidence="2" type="ORF">OCBIM_22001468mg</name>
</gene>
<dbReference type="AlphaFoldDB" id="A0A0L8HZD0"/>
<evidence type="ECO:0008006" key="3">
    <source>
        <dbReference type="Google" id="ProtNLM"/>
    </source>
</evidence>
<protein>
    <recommendedName>
        <fullName evidence="3">Secreted protein</fullName>
    </recommendedName>
</protein>
<feature type="signal peptide" evidence="1">
    <location>
        <begin position="1"/>
        <end position="18"/>
    </location>
</feature>
<organism evidence="2">
    <name type="scientific">Octopus bimaculoides</name>
    <name type="common">California two-spotted octopus</name>
    <dbReference type="NCBI Taxonomy" id="37653"/>
    <lineage>
        <taxon>Eukaryota</taxon>
        <taxon>Metazoa</taxon>
        <taxon>Spiralia</taxon>
        <taxon>Lophotrochozoa</taxon>
        <taxon>Mollusca</taxon>
        <taxon>Cephalopoda</taxon>
        <taxon>Coleoidea</taxon>
        <taxon>Octopodiformes</taxon>
        <taxon>Octopoda</taxon>
        <taxon>Incirrata</taxon>
        <taxon>Octopodidae</taxon>
        <taxon>Octopus</taxon>
    </lineage>
</organism>
<evidence type="ECO:0000256" key="1">
    <source>
        <dbReference type="SAM" id="SignalP"/>
    </source>
</evidence>
<feature type="chain" id="PRO_5005584069" description="Secreted protein" evidence="1">
    <location>
        <begin position="19"/>
        <end position="83"/>
    </location>
</feature>
<evidence type="ECO:0000313" key="2">
    <source>
        <dbReference type="EMBL" id="KOF94536.1"/>
    </source>
</evidence>